<dbReference type="Gene3D" id="1.10.357.140">
    <property type="entry name" value="UbiA prenyltransferase"/>
    <property type="match status" value="1"/>
</dbReference>
<dbReference type="PANTHER" id="PTHR42723">
    <property type="entry name" value="CHLOROPHYLL SYNTHASE"/>
    <property type="match status" value="1"/>
</dbReference>
<dbReference type="Proteomes" id="UP000313359">
    <property type="component" value="Unassembled WGS sequence"/>
</dbReference>
<dbReference type="CDD" id="cd13965">
    <property type="entry name" value="PT_UbiA_3"/>
    <property type="match status" value="1"/>
</dbReference>
<dbReference type="InterPro" id="IPR050475">
    <property type="entry name" value="Prenyltransferase_related"/>
</dbReference>
<gene>
    <name evidence="6" type="ORF">L227DRAFT_563478</name>
</gene>
<dbReference type="STRING" id="1328759.A0A5C2SA78"/>
<reference evidence="6" key="1">
    <citation type="journal article" date="2018" name="Genome Biol. Evol.">
        <title>Genomics and development of Lentinus tigrinus, a white-rot wood-decaying mushroom with dimorphic fruiting bodies.</title>
        <authorList>
            <person name="Wu B."/>
            <person name="Xu Z."/>
            <person name="Knudson A."/>
            <person name="Carlson A."/>
            <person name="Chen N."/>
            <person name="Kovaka S."/>
            <person name="LaButti K."/>
            <person name="Lipzen A."/>
            <person name="Pennachio C."/>
            <person name="Riley R."/>
            <person name="Schakwitz W."/>
            <person name="Umezawa K."/>
            <person name="Ohm R.A."/>
            <person name="Grigoriev I.V."/>
            <person name="Nagy L.G."/>
            <person name="Gibbons J."/>
            <person name="Hibbett D."/>
        </authorList>
    </citation>
    <scope>NUCLEOTIDE SEQUENCE [LARGE SCALE GENOMIC DNA]</scope>
    <source>
        <strain evidence="6">ALCF2SS1-6</strain>
    </source>
</reference>
<organism evidence="6 7">
    <name type="scientific">Lentinus tigrinus ALCF2SS1-6</name>
    <dbReference type="NCBI Taxonomy" id="1328759"/>
    <lineage>
        <taxon>Eukaryota</taxon>
        <taxon>Fungi</taxon>
        <taxon>Dikarya</taxon>
        <taxon>Basidiomycota</taxon>
        <taxon>Agaricomycotina</taxon>
        <taxon>Agaricomycetes</taxon>
        <taxon>Polyporales</taxon>
        <taxon>Polyporaceae</taxon>
        <taxon>Lentinus</taxon>
    </lineage>
</organism>
<dbReference type="Pfam" id="PF01040">
    <property type="entry name" value="UbiA"/>
    <property type="match status" value="1"/>
</dbReference>
<dbReference type="EMBL" id="ML122265">
    <property type="protein sequence ID" value="RPD60620.1"/>
    <property type="molecule type" value="Genomic_DNA"/>
</dbReference>
<dbReference type="GO" id="GO:0016765">
    <property type="term" value="F:transferase activity, transferring alkyl or aryl (other than methyl) groups"/>
    <property type="evidence" value="ECO:0007669"/>
    <property type="project" value="InterPro"/>
</dbReference>
<dbReference type="AlphaFoldDB" id="A0A5C2SA78"/>
<evidence type="ECO:0008006" key="8">
    <source>
        <dbReference type="Google" id="ProtNLM"/>
    </source>
</evidence>
<evidence type="ECO:0000256" key="5">
    <source>
        <dbReference type="SAM" id="Phobius"/>
    </source>
</evidence>
<evidence type="ECO:0000313" key="7">
    <source>
        <dbReference type="Proteomes" id="UP000313359"/>
    </source>
</evidence>
<evidence type="ECO:0000256" key="1">
    <source>
        <dbReference type="ARBA" id="ARBA00004141"/>
    </source>
</evidence>
<dbReference type="InterPro" id="IPR000537">
    <property type="entry name" value="UbiA_prenyltransferase"/>
</dbReference>
<feature type="transmembrane region" description="Helical" evidence="5">
    <location>
        <begin position="238"/>
        <end position="266"/>
    </location>
</feature>
<dbReference type="OrthoDB" id="434972at2759"/>
<keyword evidence="3 5" id="KW-1133">Transmembrane helix</keyword>
<comment type="subcellular location">
    <subcellularLocation>
        <location evidence="1">Membrane</location>
        <topology evidence="1">Multi-pass membrane protein</topology>
    </subcellularLocation>
</comment>
<protein>
    <recommendedName>
        <fullName evidence="8">UbiA prenyltransferase</fullName>
    </recommendedName>
</protein>
<dbReference type="GO" id="GO:0016020">
    <property type="term" value="C:membrane"/>
    <property type="evidence" value="ECO:0007669"/>
    <property type="project" value="UniProtKB-SubCell"/>
</dbReference>
<keyword evidence="7" id="KW-1185">Reference proteome</keyword>
<evidence type="ECO:0000313" key="6">
    <source>
        <dbReference type="EMBL" id="RPD60620.1"/>
    </source>
</evidence>
<name>A0A5C2SA78_9APHY</name>
<evidence type="ECO:0000256" key="3">
    <source>
        <dbReference type="ARBA" id="ARBA00022989"/>
    </source>
</evidence>
<proteinExistence type="predicted"/>
<accession>A0A5C2SA78</accession>
<keyword evidence="2 5" id="KW-0812">Transmembrane</keyword>
<keyword evidence="4 5" id="KW-0472">Membrane</keyword>
<dbReference type="PANTHER" id="PTHR42723:SF1">
    <property type="entry name" value="CHLOROPHYLL SYNTHASE, CHLOROPLASTIC"/>
    <property type="match status" value="1"/>
</dbReference>
<evidence type="ECO:0000256" key="4">
    <source>
        <dbReference type="ARBA" id="ARBA00023136"/>
    </source>
</evidence>
<evidence type="ECO:0000256" key="2">
    <source>
        <dbReference type="ARBA" id="ARBA00022692"/>
    </source>
</evidence>
<dbReference type="InterPro" id="IPR044878">
    <property type="entry name" value="UbiA_sf"/>
</dbReference>
<sequence length="315" mass="35067">MANILPLLTELPRSLCLSAKKCAQSIWTLYLFTRDDINTLMIPATVYGTMSAPTEATHHILPRITWIWVNLLDINIANQSLDADEDAMNKPWRPIPSKRISQGTARVLHWFLLPACLVLSYAFQVPMAGLLLHVVNVCYHDLGFSSHWVTKSLCNALAYAAFNGGASKVLCGVLPLPDSILVSKASRDAQILNFLLILTTTHAQDFRDVIGDRATGRLTIPMAYPHASRLSMLVLLPAWSLFLSFFWGAHVLVSTMVCAFATYVGLRFYRSGGTSVEDGIAYRDYNVWLCFVHVLPLVGDSKHASWGVTFYPLHE</sequence>